<organism evidence="2 3">
    <name type="scientific">Limnoraphis robusta CS-951</name>
    <dbReference type="NCBI Taxonomy" id="1637645"/>
    <lineage>
        <taxon>Bacteria</taxon>
        <taxon>Bacillati</taxon>
        <taxon>Cyanobacteriota</taxon>
        <taxon>Cyanophyceae</taxon>
        <taxon>Oscillatoriophycideae</taxon>
        <taxon>Oscillatoriales</taxon>
        <taxon>Sirenicapillariaceae</taxon>
        <taxon>Limnoraphis</taxon>
    </lineage>
</organism>
<dbReference type="PATRIC" id="fig|1637645.4.peg.4957"/>
<evidence type="ECO:0000313" key="3">
    <source>
        <dbReference type="Proteomes" id="UP000033607"/>
    </source>
</evidence>
<dbReference type="InterPro" id="IPR017574">
    <property type="entry name" value="CRISPR-assoc_prot_Cas7/Csc2"/>
</dbReference>
<dbReference type="OrthoDB" id="560233at2"/>
<reference evidence="2 3" key="1">
    <citation type="submission" date="2015-06" db="EMBL/GenBank/DDBJ databases">
        <title>Draft genome assembly of filamentous brackish cyanobacterium Limnoraphis robusta strain CS-951.</title>
        <authorList>
            <person name="Willis A."/>
            <person name="Parks M."/>
            <person name="Burford M.A."/>
        </authorList>
    </citation>
    <scope>NUCLEOTIDE SEQUENCE [LARGE SCALE GENOMIC DNA]</scope>
    <source>
        <strain evidence="2 3">CS-951</strain>
    </source>
</reference>
<evidence type="ECO:0000313" key="2">
    <source>
        <dbReference type="EMBL" id="KKD39756.1"/>
    </source>
</evidence>
<protein>
    <submittedName>
        <fullName evidence="2">CRISPR-associated protein Csc2</fullName>
    </submittedName>
</protein>
<gene>
    <name evidence="2" type="ORF">WN50_01620</name>
</gene>
<dbReference type="NCBIfam" id="TIGR03157">
    <property type="entry name" value="cas_Csc2"/>
    <property type="match status" value="1"/>
</dbReference>
<accession>A0A0F5YLI6</accession>
<dbReference type="Pfam" id="PF18320">
    <property type="entry name" value="Csc2"/>
    <property type="match status" value="1"/>
</dbReference>
<dbReference type="AlphaFoldDB" id="A0A0F5YLI6"/>
<sequence length="344" mass="38878">MSILKTVDAKHFHTEIPYKPMGKYVHFLTIRVTESYPLFQTDSELNKARIRAGIQDRTPISRLTMFKRKQSTPERLAGRELLRKYEFMTAEECEYNVSFAMDNPDCIIYGFAIGDSGSEKSKVVVDTAFSITAFDESHETFTLNAPFENGTMASKGEKGSKPGEVTSRINQQDHIKPQVFFPSIVTLKDPTEASFLYVFNNIMRTRHYGAQTTRTGRLRNELIGVVFADGEIVSNLRWTQAIYDQLKTENKLGSLDPLDENDVIEAATSTIQMLMTEEFIVHTDFIGDGFTPLLTEVKALTRTEDGILQILRQADTDAKDYAGKHIKKKSEPSTQKNKSSSKSK</sequence>
<dbReference type="EMBL" id="LATL02000252">
    <property type="protein sequence ID" value="KKD39756.1"/>
    <property type="molecule type" value="Genomic_DNA"/>
</dbReference>
<dbReference type="CDD" id="cd09709">
    <property type="entry name" value="Csc2_I-D"/>
    <property type="match status" value="1"/>
</dbReference>
<comment type="caution">
    <text evidence="2">The sequence shown here is derived from an EMBL/GenBank/DDBJ whole genome shotgun (WGS) entry which is preliminary data.</text>
</comment>
<name>A0A0F5YLI6_9CYAN</name>
<proteinExistence type="predicted"/>
<evidence type="ECO:0000256" key="1">
    <source>
        <dbReference type="SAM" id="MobiDB-lite"/>
    </source>
</evidence>
<dbReference type="RefSeq" id="WP_046276750.1">
    <property type="nucleotide sequence ID" value="NZ_LATL02000252.1"/>
</dbReference>
<dbReference type="Proteomes" id="UP000033607">
    <property type="component" value="Unassembled WGS sequence"/>
</dbReference>
<feature type="region of interest" description="Disordered" evidence="1">
    <location>
        <begin position="321"/>
        <end position="344"/>
    </location>
</feature>